<evidence type="ECO:0000313" key="3">
    <source>
        <dbReference type="Proteomes" id="UP000886998"/>
    </source>
</evidence>
<organism evidence="1 3">
    <name type="scientific">Trichonephila inaurata madagascariensis</name>
    <dbReference type="NCBI Taxonomy" id="2747483"/>
    <lineage>
        <taxon>Eukaryota</taxon>
        <taxon>Metazoa</taxon>
        <taxon>Ecdysozoa</taxon>
        <taxon>Arthropoda</taxon>
        <taxon>Chelicerata</taxon>
        <taxon>Arachnida</taxon>
        <taxon>Araneae</taxon>
        <taxon>Araneomorphae</taxon>
        <taxon>Entelegynae</taxon>
        <taxon>Araneoidea</taxon>
        <taxon>Nephilidae</taxon>
        <taxon>Trichonephila</taxon>
        <taxon>Trichonephila inaurata</taxon>
    </lineage>
</organism>
<accession>A0A8X6MLW9</accession>
<comment type="caution">
    <text evidence="1">The sequence shown here is derived from an EMBL/GenBank/DDBJ whole genome shotgun (WGS) entry which is preliminary data.</text>
</comment>
<proteinExistence type="predicted"/>
<sequence>MPIAAFILTYVKKTPQILSTFQFMDYKNDYQKISNSLLLIYLSTLIKVESDLQNSDLDLKRGLLKQTEKHSTIFILSVPNSLNPKEASKLNLKEDFIPLKRGNQTP</sequence>
<protein>
    <submittedName>
        <fullName evidence="1">Uncharacterized protein</fullName>
    </submittedName>
</protein>
<name>A0A8X6MLW9_9ARAC</name>
<evidence type="ECO:0000313" key="2">
    <source>
        <dbReference type="EMBL" id="GFY51466.1"/>
    </source>
</evidence>
<dbReference type="EMBL" id="BMAV01028202">
    <property type="protein sequence ID" value="GFS65864.1"/>
    <property type="molecule type" value="Genomic_DNA"/>
</dbReference>
<reference evidence="1" key="1">
    <citation type="submission" date="2020-08" db="EMBL/GenBank/DDBJ databases">
        <title>Multicomponent nature underlies the extraordinary mechanical properties of spider dragline silk.</title>
        <authorList>
            <person name="Kono N."/>
            <person name="Nakamura H."/>
            <person name="Mori M."/>
            <person name="Yoshida Y."/>
            <person name="Ohtoshi R."/>
            <person name="Malay A.D."/>
            <person name="Moran D.A.P."/>
            <person name="Tomita M."/>
            <person name="Numata K."/>
            <person name="Arakawa K."/>
        </authorList>
    </citation>
    <scope>NUCLEOTIDE SEQUENCE</scope>
</reference>
<gene>
    <name evidence="2" type="ORF">TNIN_140111</name>
    <name evidence="1" type="ORF">TNIN_452321</name>
</gene>
<evidence type="ECO:0000313" key="1">
    <source>
        <dbReference type="EMBL" id="GFS65864.1"/>
    </source>
</evidence>
<keyword evidence="3" id="KW-1185">Reference proteome</keyword>
<dbReference type="EMBL" id="BMAV01008105">
    <property type="protein sequence ID" value="GFY51466.1"/>
    <property type="molecule type" value="Genomic_DNA"/>
</dbReference>
<dbReference type="Proteomes" id="UP000886998">
    <property type="component" value="Unassembled WGS sequence"/>
</dbReference>
<dbReference type="AlphaFoldDB" id="A0A8X6MLW9"/>